<feature type="transmembrane region" description="Helical" evidence="1">
    <location>
        <begin position="219"/>
        <end position="241"/>
    </location>
</feature>
<feature type="transmembrane region" description="Helical" evidence="1">
    <location>
        <begin position="253"/>
        <end position="274"/>
    </location>
</feature>
<name>A0A8S4PGD4_OWEFU</name>
<accession>A0A8S4PGD4</accession>
<dbReference type="Proteomes" id="UP000749559">
    <property type="component" value="Unassembled WGS sequence"/>
</dbReference>
<feature type="transmembrane region" description="Helical" evidence="1">
    <location>
        <begin position="99"/>
        <end position="119"/>
    </location>
</feature>
<keyword evidence="1" id="KW-0472">Membrane</keyword>
<keyword evidence="1" id="KW-0812">Transmembrane</keyword>
<dbReference type="OrthoDB" id="10071849at2759"/>
<dbReference type="InterPro" id="IPR030417">
    <property type="entry name" value="MS4A"/>
</dbReference>
<keyword evidence="3" id="KW-1185">Reference proteome</keyword>
<sequence>MDAQNSQQATLYNSPVRDRIKEFKGCGAISLGSLLIILGIGAAIIDGMIFHIYYPIELTFPDFDTHYFVGVWTGAFFVLTGIIGIAAGKSKTQCMITTLLVLSVSGIFFAIALLSYSAVTMPGAVQGQFNIYKDSPLNILKSLNPSPRIGLNGALFAIGVICGILCIVSCALGCAVVCCGRRNANTERYYPEMMGQNPQQTAPDNAPVREKINEFKGCGAIFLGSLLMILGIGAAVIGGMIFHFKPLNILSPWLFAGVWSGAVCLVTGFIGIRAGISKTQCMISTYLVLSVLGIFFAIFMIVNHASMVSFYSYSWYYARDRREISVLSLRLGLNGALVAIGVVSGFLCIVSSILGCAVVCCGRRNVRNENPSWNYPGADNSGHIPYRYGREMQQNPHPAQYPQKREQSRF</sequence>
<feature type="transmembrane region" description="Helical" evidence="1">
    <location>
        <begin position="66"/>
        <end position="87"/>
    </location>
</feature>
<feature type="transmembrane region" description="Helical" evidence="1">
    <location>
        <begin position="286"/>
        <end position="313"/>
    </location>
</feature>
<evidence type="ECO:0000256" key="1">
    <source>
        <dbReference type="SAM" id="Phobius"/>
    </source>
</evidence>
<feature type="transmembrane region" description="Helical" evidence="1">
    <location>
        <begin position="154"/>
        <end position="179"/>
    </location>
</feature>
<keyword evidence="1" id="KW-1133">Transmembrane helix</keyword>
<dbReference type="PANTHER" id="PTHR23320">
    <property type="entry name" value="MEMBRANE-SPANNING 4-DOMAINS SUBFAMILY A MS4A -RELATED"/>
    <property type="match status" value="1"/>
</dbReference>
<feature type="transmembrane region" description="Helical" evidence="1">
    <location>
        <begin position="333"/>
        <end position="360"/>
    </location>
</feature>
<dbReference type="AlphaFoldDB" id="A0A8S4PGD4"/>
<reference evidence="2" key="1">
    <citation type="submission" date="2022-03" db="EMBL/GenBank/DDBJ databases">
        <authorList>
            <person name="Martin C."/>
        </authorList>
    </citation>
    <scope>NUCLEOTIDE SEQUENCE</scope>
</reference>
<feature type="transmembrane region" description="Helical" evidence="1">
    <location>
        <begin position="27"/>
        <end position="54"/>
    </location>
</feature>
<proteinExistence type="predicted"/>
<dbReference type="PANTHER" id="PTHR23320:SF158">
    <property type="entry name" value="CREB-BINDING PROTEIN-LIKE ISOFORM X1"/>
    <property type="match status" value="1"/>
</dbReference>
<dbReference type="EMBL" id="CAIIXF020000008">
    <property type="protein sequence ID" value="CAH1792134.1"/>
    <property type="molecule type" value="Genomic_DNA"/>
</dbReference>
<evidence type="ECO:0000313" key="2">
    <source>
        <dbReference type="EMBL" id="CAH1792134.1"/>
    </source>
</evidence>
<comment type="caution">
    <text evidence="2">The sequence shown here is derived from an EMBL/GenBank/DDBJ whole genome shotgun (WGS) entry which is preliminary data.</text>
</comment>
<evidence type="ECO:0000313" key="3">
    <source>
        <dbReference type="Proteomes" id="UP000749559"/>
    </source>
</evidence>
<gene>
    <name evidence="2" type="ORF">OFUS_LOCUS17147</name>
</gene>
<protein>
    <submittedName>
        <fullName evidence="2">Uncharacterized protein</fullName>
    </submittedName>
</protein>
<organism evidence="2 3">
    <name type="scientific">Owenia fusiformis</name>
    <name type="common">Polychaete worm</name>
    <dbReference type="NCBI Taxonomy" id="6347"/>
    <lineage>
        <taxon>Eukaryota</taxon>
        <taxon>Metazoa</taxon>
        <taxon>Spiralia</taxon>
        <taxon>Lophotrochozoa</taxon>
        <taxon>Annelida</taxon>
        <taxon>Polychaeta</taxon>
        <taxon>Sedentaria</taxon>
        <taxon>Canalipalpata</taxon>
        <taxon>Sabellida</taxon>
        <taxon>Oweniida</taxon>
        <taxon>Oweniidae</taxon>
        <taxon>Owenia</taxon>
    </lineage>
</organism>